<dbReference type="Gene3D" id="2.30.280.10">
    <property type="entry name" value="SRA-YDG"/>
    <property type="match status" value="1"/>
</dbReference>
<comment type="caution">
    <text evidence="4">The sequence shown here is derived from an EMBL/GenBank/DDBJ whole genome shotgun (WGS) entry which is preliminary data.</text>
</comment>
<feature type="domain" description="YDG" evidence="3">
    <location>
        <begin position="29"/>
        <end position="173"/>
    </location>
</feature>
<dbReference type="PANTHER" id="PTHR14140:SF27">
    <property type="entry name" value="OS04G0289800 PROTEIN"/>
    <property type="match status" value="1"/>
</dbReference>
<dbReference type="Pfam" id="PF02182">
    <property type="entry name" value="SAD_SRA"/>
    <property type="match status" value="1"/>
</dbReference>
<dbReference type="SUPFAM" id="SSF88697">
    <property type="entry name" value="PUA domain-like"/>
    <property type="match status" value="1"/>
</dbReference>
<keyword evidence="5" id="KW-1185">Reference proteome</keyword>
<evidence type="ECO:0000256" key="2">
    <source>
        <dbReference type="PROSITE-ProRule" id="PRU00358"/>
    </source>
</evidence>
<evidence type="ECO:0000313" key="4">
    <source>
        <dbReference type="EMBL" id="KAK7443495.1"/>
    </source>
</evidence>
<protein>
    <recommendedName>
        <fullName evidence="3">YDG domain-containing protein</fullName>
    </recommendedName>
</protein>
<dbReference type="InterPro" id="IPR015947">
    <property type="entry name" value="PUA-like_sf"/>
</dbReference>
<dbReference type="PROSITE" id="PS51015">
    <property type="entry name" value="YDG"/>
    <property type="match status" value="1"/>
</dbReference>
<dbReference type="PANTHER" id="PTHR14140">
    <property type="entry name" value="E3 UBIQUITIN-PROTEIN LIGASE UHRF-RELATED"/>
    <property type="match status" value="1"/>
</dbReference>
<comment type="subcellular location">
    <subcellularLocation>
        <location evidence="2">Nucleus</location>
    </subcellularLocation>
</comment>
<dbReference type="InterPro" id="IPR003105">
    <property type="entry name" value="SRA_YDG"/>
</dbReference>
<keyword evidence="1 2" id="KW-0539">Nucleus</keyword>
<accession>A0ABR1J046</accession>
<evidence type="ECO:0000256" key="1">
    <source>
        <dbReference type="ARBA" id="ARBA00023242"/>
    </source>
</evidence>
<proteinExistence type="predicted"/>
<evidence type="ECO:0000313" key="5">
    <source>
        <dbReference type="Proteomes" id="UP001498398"/>
    </source>
</evidence>
<dbReference type="EMBL" id="JBANRG010000054">
    <property type="protein sequence ID" value="KAK7443495.1"/>
    <property type="molecule type" value="Genomic_DNA"/>
</dbReference>
<organism evidence="4 5">
    <name type="scientific">Marasmiellus scandens</name>
    <dbReference type="NCBI Taxonomy" id="2682957"/>
    <lineage>
        <taxon>Eukaryota</taxon>
        <taxon>Fungi</taxon>
        <taxon>Dikarya</taxon>
        <taxon>Basidiomycota</taxon>
        <taxon>Agaricomycotina</taxon>
        <taxon>Agaricomycetes</taxon>
        <taxon>Agaricomycetidae</taxon>
        <taxon>Agaricales</taxon>
        <taxon>Marasmiineae</taxon>
        <taxon>Omphalotaceae</taxon>
        <taxon>Marasmiellus</taxon>
    </lineage>
</organism>
<dbReference type="InterPro" id="IPR045134">
    <property type="entry name" value="UHRF1/2-like"/>
</dbReference>
<dbReference type="SMART" id="SM00466">
    <property type="entry name" value="SRA"/>
    <property type="match status" value="1"/>
</dbReference>
<sequence length="184" mass="20658">MAMEAMRRRLVEQNPGDFRFQPTSGPIRGEVERIHVGQTFKSREELTQTRVHIPHIQGIHGTMEDGAYSIVLSGKYEDRDQGDFIIYTGTGGQADGYGNGPQVKDQTFDHPMNGSLCRSKEIGGLVRVIRGSHIGSKYAPVSGYRYDGLYTVTKHYMSKGQSGHQVCLFELKRKPGYPPIPTRW</sequence>
<dbReference type="InterPro" id="IPR036987">
    <property type="entry name" value="SRA-YDG_sf"/>
</dbReference>
<dbReference type="Proteomes" id="UP001498398">
    <property type="component" value="Unassembled WGS sequence"/>
</dbReference>
<reference evidence="4 5" key="1">
    <citation type="submission" date="2024-01" db="EMBL/GenBank/DDBJ databases">
        <title>A draft genome for the cacao thread blight pathogen Marasmiellus scandens.</title>
        <authorList>
            <person name="Baruah I.K."/>
            <person name="Leung J."/>
            <person name="Bukari Y."/>
            <person name="Amoako-Attah I."/>
            <person name="Meinhardt L.W."/>
            <person name="Bailey B.A."/>
            <person name="Cohen S.P."/>
        </authorList>
    </citation>
    <scope>NUCLEOTIDE SEQUENCE [LARGE SCALE GENOMIC DNA]</scope>
    <source>
        <strain evidence="4 5">GH-19</strain>
    </source>
</reference>
<name>A0ABR1J046_9AGAR</name>
<evidence type="ECO:0000259" key="3">
    <source>
        <dbReference type="PROSITE" id="PS51015"/>
    </source>
</evidence>
<gene>
    <name evidence="4" type="ORF">VKT23_015668</name>
</gene>